<protein>
    <submittedName>
        <fullName evidence="4 6">Thioredoxin-like protein</fullName>
    </submittedName>
</protein>
<dbReference type="InterPro" id="IPR036249">
    <property type="entry name" value="Thioredoxin-like_sf"/>
</dbReference>
<dbReference type="GeneID" id="54421660"/>
<feature type="compositionally biased region" description="Basic residues" evidence="2">
    <location>
        <begin position="173"/>
        <end position="183"/>
    </location>
</feature>
<dbReference type="Pfam" id="PF02114">
    <property type="entry name" value="Phosducin"/>
    <property type="match status" value="1"/>
</dbReference>
<feature type="region of interest" description="Disordered" evidence="2">
    <location>
        <begin position="115"/>
        <end position="151"/>
    </location>
</feature>
<reference evidence="6" key="2">
    <citation type="submission" date="2020-04" db="EMBL/GenBank/DDBJ databases">
        <authorList>
            <consortium name="NCBI Genome Project"/>
        </authorList>
    </citation>
    <scope>NUCLEOTIDE SEQUENCE</scope>
    <source>
        <strain evidence="6">CBS 781.70</strain>
    </source>
</reference>
<keyword evidence="5" id="KW-1185">Reference proteome</keyword>
<sequence length="303" mass="34220">MSEAQEEYNKLFSEKDRPSHHYEDAGLSDIEGSPQHSSSETEKRSRGIRSSHRNRAASDEDADDDDDLYHASSSTTDMRSRYFLPKGRYEGNTGPKGVIADALAFEKAKKTSRFSTLRLNPRTMLSPSNEKNRSPSSSDDDRALDEDGDDGFLSRWRENRLREMQTPEQLKLQQKRARTASPRKNRRVFGSLVTVDGEGYLDAIEKVAPDTTVVVFIYDDKSRVSHEIESVVHELARAYDTTRFVKFHYEEAEIDIAGVPALIAYRGGEKVAGMVPVVDELPDDRRLDMDVLGSVMARHGMLD</sequence>
<feature type="region of interest" description="Disordered" evidence="2">
    <location>
        <begin position="164"/>
        <end position="183"/>
    </location>
</feature>
<dbReference type="RefSeq" id="XP_033536692.1">
    <property type="nucleotide sequence ID" value="XM_033681090.1"/>
</dbReference>
<accession>A0A6G1GAX5</accession>
<dbReference type="InterPro" id="IPR001200">
    <property type="entry name" value="Phosducin"/>
</dbReference>
<feature type="compositionally biased region" description="Polar residues" evidence="2">
    <location>
        <begin position="115"/>
        <end position="129"/>
    </location>
</feature>
<dbReference type="OrthoDB" id="70588at2759"/>
<evidence type="ECO:0000313" key="4">
    <source>
        <dbReference type="EMBL" id="KAF1815061.1"/>
    </source>
</evidence>
<reference evidence="6" key="3">
    <citation type="submission" date="2025-04" db="UniProtKB">
        <authorList>
            <consortium name="RefSeq"/>
        </authorList>
    </citation>
    <scope>IDENTIFICATION</scope>
    <source>
        <strain evidence="6">CBS 781.70</strain>
    </source>
</reference>
<evidence type="ECO:0000256" key="2">
    <source>
        <dbReference type="SAM" id="MobiDB-lite"/>
    </source>
</evidence>
<dbReference type="SUPFAM" id="SSF52833">
    <property type="entry name" value="Thioredoxin-like"/>
    <property type="match status" value="1"/>
</dbReference>
<dbReference type="PANTHER" id="PTHR46052:SF1">
    <property type="entry name" value="PHOSDUCIN-LIKE PROTEIN"/>
    <property type="match status" value="1"/>
</dbReference>
<dbReference type="Proteomes" id="UP000504638">
    <property type="component" value="Unplaced"/>
</dbReference>
<evidence type="ECO:0000256" key="1">
    <source>
        <dbReference type="ARBA" id="ARBA00009686"/>
    </source>
</evidence>
<feature type="domain" description="Phosducin" evidence="3">
    <location>
        <begin position="91"/>
        <end position="284"/>
    </location>
</feature>
<feature type="region of interest" description="Disordered" evidence="2">
    <location>
        <begin position="1"/>
        <end position="95"/>
    </location>
</feature>
<evidence type="ECO:0000313" key="5">
    <source>
        <dbReference type="Proteomes" id="UP000504638"/>
    </source>
</evidence>
<dbReference type="AlphaFoldDB" id="A0A6G1GAX5"/>
<dbReference type="InterPro" id="IPR051499">
    <property type="entry name" value="Phosducin-like_reg"/>
</dbReference>
<evidence type="ECO:0000259" key="3">
    <source>
        <dbReference type="Pfam" id="PF02114"/>
    </source>
</evidence>
<name>A0A6G1GAX5_9PEZI</name>
<reference evidence="4 6" key="1">
    <citation type="submission" date="2020-01" db="EMBL/GenBank/DDBJ databases">
        <authorList>
            <consortium name="DOE Joint Genome Institute"/>
            <person name="Haridas S."/>
            <person name="Albert R."/>
            <person name="Binder M."/>
            <person name="Bloem J."/>
            <person name="Labutti K."/>
            <person name="Salamov A."/>
            <person name="Andreopoulos B."/>
            <person name="Baker S.E."/>
            <person name="Barry K."/>
            <person name="Bills G."/>
            <person name="Bluhm B.H."/>
            <person name="Cannon C."/>
            <person name="Castanera R."/>
            <person name="Culley D.E."/>
            <person name="Daum C."/>
            <person name="Ezra D."/>
            <person name="Gonzalez J.B."/>
            <person name="Henrissat B."/>
            <person name="Kuo A."/>
            <person name="Liang C."/>
            <person name="Lipzen A."/>
            <person name="Lutzoni F."/>
            <person name="Magnuson J."/>
            <person name="Mondo S."/>
            <person name="Nolan M."/>
            <person name="Ohm R."/>
            <person name="Pangilinan J."/>
            <person name="Park H.-J."/>
            <person name="Ramirez L."/>
            <person name="Alfaro M."/>
            <person name="Sun H."/>
            <person name="Tritt A."/>
            <person name="Yoshinaga Y."/>
            <person name="Zwiers L.-H."/>
            <person name="Turgeon B.G."/>
            <person name="Goodwin S.B."/>
            <person name="Spatafora J.W."/>
            <person name="Crous P.W."/>
            <person name="Grigoriev I.V."/>
        </authorList>
    </citation>
    <scope>NUCLEOTIDE SEQUENCE</scope>
    <source>
        <strain evidence="4 6">CBS 781.70</strain>
    </source>
</reference>
<organism evidence="4">
    <name type="scientific">Eremomyces bilateralis CBS 781.70</name>
    <dbReference type="NCBI Taxonomy" id="1392243"/>
    <lineage>
        <taxon>Eukaryota</taxon>
        <taxon>Fungi</taxon>
        <taxon>Dikarya</taxon>
        <taxon>Ascomycota</taxon>
        <taxon>Pezizomycotina</taxon>
        <taxon>Dothideomycetes</taxon>
        <taxon>Dothideomycetes incertae sedis</taxon>
        <taxon>Eremomycetales</taxon>
        <taxon>Eremomycetaceae</taxon>
        <taxon>Eremomyces</taxon>
    </lineage>
</organism>
<dbReference type="Gene3D" id="3.40.30.10">
    <property type="entry name" value="Glutaredoxin"/>
    <property type="match status" value="1"/>
</dbReference>
<gene>
    <name evidence="4 6" type="ORF">P152DRAFT_471703</name>
</gene>
<proteinExistence type="inferred from homology"/>
<comment type="similarity">
    <text evidence="1">Belongs to the phosducin family.</text>
</comment>
<evidence type="ECO:0000313" key="6">
    <source>
        <dbReference type="RefSeq" id="XP_033536692.1"/>
    </source>
</evidence>
<dbReference type="PANTHER" id="PTHR46052">
    <property type="entry name" value="PHOSDUCIN-LIKE PROTEIN"/>
    <property type="match status" value="1"/>
</dbReference>
<dbReference type="CDD" id="cd02987">
    <property type="entry name" value="Phd_like_Phd"/>
    <property type="match status" value="1"/>
</dbReference>
<feature type="compositionally biased region" description="Basic residues" evidence="2">
    <location>
        <begin position="46"/>
        <end position="55"/>
    </location>
</feature>
<dbReference type="GO" id="GO:0008277">
    <property type="term" value="P:regulation of G protein-coupled receptor signaling pathway"/>
    <property type="evidence" value="ECO:0007669"/>
    <property type="project" value="InterPro"/>
</dbReference>
<dbReference type="InterPro" id="IPR024253">
    <property type="entry name" value="Phosducin_thioredoxin-like_dom"/>
</dbReference>
<dbReference type="EMBL" id="ML975152">
    <property type="protein sequence ID" value="KAF1815061.1"/>
    <property type="molecule type" value="Genomic_DNA"/>
</dbReference>
<feature type="compositionally biased region" description="Basic and acidic residues" evidence="2">
    <location>
        <begin position="7"/>
        <end position="24"/>
    </location>
</feature>